<evidence type="ECO:0000256" key="2">
    <source>
        <dbReference type="ARBA" id="ARBA00022771"/>
    </source>
</evidence>
<keyword evidence="4" id="KW-0175">Coiled coil</keyword>
<sequence length="1079" mass="118561">MAAPVNHNNNVVPADTLITIKIAVNDSLKKLKLPLRDLGANVLPDKLRHVLSIKPEQTVVFERFSDSSGGFVTLDPSNPQVFKTLIRAAKAKLKLRLKATVTPIEQEEEASTSEATPAKPVKPVIVHSPVYQGSPASRESMAFDRRSVGSGIFQFREARASQQTLTNPKAEAPVPQPFTTDNKDFFQNLASPTALPVRNLGVPVAQPAPTVSHAWSVYCNECDKPMSDAHYHCSICDGGDYDLCEECVAGGKLCSGEAHWLIKRFIKDGKVVNSTTERISPRLKKAIRIEDLLKKPVQAESVEIKKEMPGAFAEDTKTLAEESLIPTRTCNNCVVVLPEAKFVTCTDCADFDLCISCHVANKHGHHPAHGFKPATDDTELSMQAEAMLPAGRNIRHNAICDGCDKGIYGVRHKCLNCPDWDFCNDCVKNARHIHPRHRFAAIYQPIADQYTHATRHFGIYCDGPLCSSKQSQTYITGVRYKCAVCHDMDFCANCEAFPGNHHNRTHPLIQFKTPVRNVSITTENEHPNGEVRMMGDRKQKTETVVPVQQASAAIPVQTVAEIKPSEVKQEVVESKTEQVAQPIPVIKSEAPKVVPIHAVPATMLQAHFVRDSIPDGTPMQAGARFAQIWTIKNPGPFAWPAGCSVKYIGGDNMLNIDNQHPASVTDIAAASESNVVGREVQVGEEVAFKVVLKAPARVGDSISYWRLKSADGTPFGHRLWCDIKVGEAQRQPSGMGVPQNIQFQQQQYANMAMRQRQMQIAQQQQQQAQLQAQLQAQQKQAQVQAQQRQAMQMMLAQERIRTMAATQAQDAQASSSGGPFGKFIGTPPAYNEVNQDMQSQLAVMRAQHQKAMQARAAEEQKKREGEAPIQNPFAHPPIAGPSTNATQNKASEDYEARKGHAKQRVDFIKAKIMRAREEAAQKSMQEELKKAEEATPVASGSEEKVRKIIEEVEKEKSGETEAEEEQMERSSMVFPKLDKESPASSTYQSATSSSTTKGKAAYVENEAGEVEREAIPATPVVAPVAISEPSVTSPSVEEDGFDDLSEEIEIMSAIAGDESEDDGFATDEEYEILSVGDEE</sequence>
<dbReference type="InterPro" id="IPR013783">
    <property type="entry name" value="Ig-like_fold"/>
</dbReference>
<reference evidence="7" key="1">
    <citation type="submission" date="2023-07" db="EMBL/GenBank/DDBJ databases">
        <title>Black Yeasts Isolated from many extreme environments.</title>
        <authorList>
            <person name="Coleine C."/>
            <person name="Stajich J.E."/>
            <person name="Selbmann L."/>
        </authorList>
    </citation>
    <scope>NUCLEOTIDE SEQUENCE</scope>
    <source>
        <strain evidence="7">CCFEE 5485</strain>
    </source>
</reference>
<evidence type="ECO:0000256" key="3">
    <source>
        <dbReference type="ARBA" id="ARBA00022833"/>
    </source>
</evidence>
<dbReference type="SMART" id="SM00291">
    <property type="entry name" value="ZnF_ZZ"/>
    <property type="match status" value="4"/>
</dbReference>
<dbReference type="CDD" id="cd02340">
    <property type="entry name" value="ZZ_NBR1_like"/>
    <property type="match status" value="2"/>
</dbReference>
<proteinExistence type="predicted"/>
<gene>
    <name evidence="7" type="ORF">LTR78_001394</name>
</gene>
<dbReference type="EMBL" id="JAUTXT010000003">
    <property type="protein sequence ID" value="KAK3678941.1"/>
    <property type="molecule type" value="Genomic_DNA"/>
</dbReference>
<accession>A0AAE0WVJ7</accession>
<comment type="caution">
    <text evidence="7">The sequence shown here is derived from an EMBL/GenBank/DDBJ whole genome shotgun (WGS) entry which is preliminary data.</text>
</comment>
<feature type="compositionally biased region" description="Basic and acidic residues" evidence="5">
    <location>
        <begin position="890"/>
        <end position="901"/>
    </location>
</feature>
<dbReference type="PANTHER" id="PTHR20930">
    <property type="entry name" value="OVARIAN CARCINOMA ANTIGEN CA125-RELATED"/>
    <property type="match status" value="1"/>
</dbReference>
<feature type="region of interest" description="Disordered" evidence="5">
    <location>
        <begin position="852"/>
        <end position="901"/>
    </location>
</feature>
<dbReference type="CDD" id="cd02249">
    <property type="entry name" value="ZZ"/>
    <property type="match status" value="1"/>
</dbReference>
<feature type="domain" description="ZZ-type" evidence="6">
    <location>
        <begin position="324"/>
        <end position="369"/>
    </location>
</feature>
<dbReference type="Gene3D" id="3.30.60.90">
    <property type="match status" value="4"/>
</dbReference>
<dbReference type="InterPro" id="IPR043145">
    <property type="entry name" value="Znf_ZZ_sf"/>
</dbReference>
<feature type="domain" description="ZZ-type" evidence="6">
    <location>
        <begin position="213"/>
        <end position="259"/>
    </location>
</feature>
<feature type="domain" description="ZZ-type" evidence="6">
    <location>
        <begin position="455"/>
        <end position="508"/>
    </location>
</feature>
<dbReference type="InterPro" id="IPR000433">
    <property type="entry name" value="Znf_ZZ"/>
</dbReference>
<dbReference type="CDD" id="cd14947">
    <property type="entry name" value="NBR1_like"/>
    <property type="match status" value="1"/>
</dbReference>
<dbReference type="GO" id="GO:0008270">
    <property type="term" value="F:zinc ion binding"/>
    <property type="evidence" value="ECO:0007669"/>
    <property type="project" value="UniProtKB-KW"/>
</dbReference>
<feature type="region of interest" description="Disordered" evidence="5">
    <location>
        <begin position="923"/>
        <end position="1005"/>
    </location>
</feature>
<organism evidence="7 8">
    <name type="scientific">Recurvomyces mirabilis</name>
    <dbReference type="NCBI Taxonomy" id="574656"/>
    <lineage>
        <taxon>Eukaryota</taxon>
        <taxon>Fungi</taxon>
        <taxon>Dikarya</taxon>
        <taxon>Ascomycota</taxon>
        <taxon>Pezizomycotina</taxon>
        <taxon>Dothideomycetes</taxon>
        <taxon>Dothideomycetidae</taxon>
        <taxon>Mycosphaerellales</taxon>
        <taxon>Teratosphaeriaceae</taxon>
        <taxon>Recurvomyces</taxon>
    </lineage>
</organism>
<dbReference type="Pfam" id="PF00569">
    <property type="entry name" value="ZZ"/>
    <property type="match status" value="2"/>
</dbReference>
<evidence type="ECO:0000259" key="6">
    <source>
        <dbReference type="SMART" id="SM00291"/>
    </source>
</evidence>
<evidence type="ECO:0000256" key="5">
    <source>
        <dbReference type="SAM" id="MobiDB-lite"/>
    </source>
</evidence>
<dbReference type="InterPro" id="IPR032350">
    <property type="entry name" value="Nbr1_FW"/>
</dbReference>
<dbReference type="Proteomes" id="UP001274830">
    <property type="component" value="Unassembled WGS sequence"/>
</dbReference>
<keyword evidence="3" id="KW-0862">Zinc</keyword>
<evidence type="ECO:0000313" key="7">
    <source>
        <dbReference type="EMBL" id="KAK3678941.1"/>
    </source>
</evidence>
<keyword evidence="2" id="KW-0863">Zinc-finger</keyword>
<protein>
    <recommendedName>
        <fullName evidence="6">ZZ-type domain-containing protein</fullName>
    </recommendedName>
</protein>
<dbReference type="Gene3D" id="2.60.40.10">
    <property type="entry name" value="Immunoglobulins"/>
    <property type="match status" value="1"/>
</dbReference>
<evidence type="ECO:0000256" key="4">
    <source>
        <dbReference type="SAM" id="Coils"/>
    </source>
</evidence>
<feature type="compositionally biased region" description="Basic and acidic residues" evidence="5">
    <location>
        <begin position="923"/>
        <end position="933"/>
    </location>
</feature>
<feature type="compositionally biased region" description="Basic and acidic residues" evidence="5">
    <location>
        <begin position="941"/>
        <end position="959"/>
    </location>
</feature>
<dbReference type="PANTHER" id="PTHR20930:SF0">
    <property type="entry name" value="PROTEIN ILRUN"/>
    <property type="match status" value="1"/>
</dbReference>
<evidence type="ECO:0000313" key="8">
    <source>
        <dbReference type="Proteomes" id="UP001274830"/>
    </source>
</evidence>
<name>A0AAE0WVJ7_9PEZI</name>
<keyword evidence="8" id="KW-1185">Reference proteome</keyword>
<dbReference type="SUPFAM" id="SSF57850">
    <property type="entry name" value="RING/U-box"/>
    <property type="match status" value="4"/>
</dbReference>
<evidence type="ECO:0000256" key="1">
    <source>
        <dbReference type="ARBA" id="ARBA00022723"/>
    </source>
</evidence>
<dbReference type="Pfam" id="PF16158">
    <property type="entry name" value="N_BRCA1_IG"/>
    <property type="match status" value="1"/>
</dbReference>
<feature type="domain" description="ZZ-type" evidence="6">
    <location>
        <begin position="394"/>
        <end position="439"/>
    </location>
</feature>
<feature type="compositionally biased region" description="Low complexity" evidence="5">
    <location>
        <begin position="982"/>
        <end position="1001"/>
    </location>
</feature>
<keyword evidence="1" id="KW-0479">Metal-binding</keyword>
<feature type="coiled-coil region" evidence="4">
    <location>
        <begin position="753"/>
        <end position="787"/>
    </location>
</feature>
<feature type="compositionally biased region" description="Basic and acidic residues" evidence="5">
    <location>
        <begin position="856"/>
        <end position="866"/>
    </location>
</feature>
<dbReference type="AlphaFoldDB" id="A0AAE0WVJ7"/>